<reference evidence="6 7" key="1">
    <citation type="submission" date="2020-02" db="EMBL/GenBank/DDBJ databases">
        <authorList>
            <person name="Zheng R.K."/>
            <person name="Sun C.M."/>
        </authorList>
    </citation>
    <scope>NUCLEOTIDE SEQUENCE [LARGE SCALE GENOMIC DNA]</scope>
    <source>
        <strain evidence="7">rifampicinis</strain>
    </source>
</reference>
<keyword evidence="7" id="KW-1185">Reference proteome</keyword>
<gene>
    <name evidence="6" type="primary">glgP</name>
    <name evidence="6" type="ORF">G4Y79_19105</name>
</gene>
<dbReference type="InterPro" id="IPR052182">
    <property type="entry name" value="Glycogen/Maltodextrin_Phosph"/>
</dbReference>
<evidence type="ECO:0000259" key="5">
    <source>
        <dbReference type="Pfam" id="PF11897"/>
    </source>
</evidence>
<dbReference type="EMBL" id="CP062983">
    <property type="protein sequence ID" value="QPC81778.1"/>
    <property type="molecule type" value="Genomic_DNA"/>
</dbReference>
<evidence type="ECO:0000256" key="2">
    <source>
        <dbReference type="ARBA" id="ARBA00006047"/>
    </source>
</evidence>
<sequence length="855" mass="98043">MVKPVATVHVVPKLPKALARLEELAYNMRFAWDHETISLFRRLDPDLWEETNHNPVSVLGNISQDRLNEVKNDQAYMASLERTLAEYDAYMNDKNTWYRAKYGNLKKDPIIAYFSMEFGITESFQNYSGGLGILSGDHLKSASDLGLPLVGVGILYQEGYFQQYLNADGWQQEMYPINDFSHLPLKVVTNDKGEPIKIDVPLPGRKLYCQIWEVKVGRVSLYLLDTNIPDNPRDEDRSLTDRLYGGDRRTRIRQEVVLGIGGIRALEALGLRPDVCHMNEGHSAFLSLERIRMMMQEKQITFYQAQEIIAASTCFTVHTPVPAGLERFGFDLIDEHFTDYMRDLGLTREQFIDLGRENMGDYELFSMSVFALHMSYGANGVAQLHGVVSRDMWQWMYPGVPVHEVPIGAITNGIHVQTWVSREMATLLDRYLDPSWRTDESNPEVWSGIDRVPDAELWRTHERRRERLVAFARRRLAEQLASRGASPSEIARADEVLNPDALTIGFARRFATYKRATLLFRDLDRLRELVNDPDRPVQFIFAGKAHPHDKGGKELIREIINVSRMPEFRHAVLFIQNYDMSVARYMVQGCDVWLNNPRRPKEASGTSGMKGIYNGCLNFSILDGWWAEGYSREVGWAIGNGEEYPEDEWESQDRIESETLYRVLENDILPKFYNRGRDGLPREWIEMMKSGIRNMAPFFTTYRMVQEYTDQFYIPNYDRITKMTAPGIENALNYANWRHQLGSTWGNVAVTDVNIDVREVEVGGKGDVTATVQLGSLAPENVRVQLYYGKLDTRGNIVEGECIDMALAGEEGNGTYLFKTDHKFDATGQQGLSVRVLPYHEYMHTSFQPNLITWA</sequence>
<name>A0A7S8IEF5_9CHLR</name>
<dbReference type="SUPFAM" id="SSF53756">
    <property type="entry name" value="UDP-Glycosyltransferase/glycogen phosphorylase"/>
    <property type="match status" value="1"/>
</dbReference>
<comment type="catalytic activity">
    <reaction evidence="1">
        <text>[(1-&gt;4)-alpha-D-glucosyl](n) + phosphate = [(1-&gt;4)-alpha-D-glucosyl](n-1) + alpha-D-glucose 1-phosphate</text>
        <dbReference type="Rhea" id="RHEA:41732"/>
        <dbReference type="Rhea" id="RHEA-COMP:9584"/>
        <dbReference type="Rhea" id="RHEA-COMP:9586"/>
        <dbReference type="ChEBI" id="CHEBI:15444"/>
        <dbReference type="ChEBI" id="CHEBI:43474"/>
        <dbReference type="ChEBI" id="CHEBI:58601"/>
        <dbReference type="EC" id="2.4.1.1"/>
    </reaction>
</comment>
<proteinExistence type="inferred from homology"/>
<evidence type="ECO:0000313" key="6">
    <source>
        <dbReference type="EMBL" id="QPC81778.1"/>
    </source>
</evidence>
<dbReference type="InterPro" id="IPR024517">
    <property type="entry name" value="Glycogen_phosphorylase_DUF3417"/>
</dbReference>
<accession>A0A7S8IEF5</accession>
<dbReference type="GO" id="GO:0005975">
    <property type="term" value="P:carbohydrate metabolic process"/>
    <property type="evidence" value="ECO:0007669"/>
    <property type="project" value="InterPro"/>
</dbReference>
<dbReference type="PANTHER" id="PTHR42655">
    <property type="entry name" value="GLYCOGEN PHOSPHORYLASE"/>
    <property type="match status" value="1"/>
</dbReference>
<keyword evidence="4" id="KW-0663">Pyridoxal phosphate</keyword>
<organism evidence="6 7">
    <name type="scientific">Phototrophicus methaneseepsis</name>
    <dbReference type="NCBI Taxonomy" id="2710758"/>
    <lineage>
        <taxon>Bacteria</taxon>
        <taxon>Bacillati</taxon>
        <taxon>Chloroflexota</taxon>
        <taxon>Candidatus Thermofontia</taxon>
        <taxon>Phototrophicales</taxon>
        <taxon>Phototrophicaceae</taxon>
        <taxon>Phototrophicus</taxon>
    </lineage>
</organism>
<dbReference type="Proteomes" id="UP000594468">
    <property type="component" value="Chromosome"/>
</dbReference>
<dbReference type="Pfam" id="PF11897">
    <property type="entry name" value="DUF3417"/>
    <property type="match status" value="1"/>
</dbReference>
<dbReference type="AlphaFoldDB" id="A0A7S8IEF5"/>
<dbReference type="Gene3D" id="3.40.50.2000">
    <property type="entry name" value="Glycogen Phosphorylase B"/>
    <property type="match status" value="3"/>
</dbReference>
<feature type="modified residue" description="N6-(pyridoxal phosphate)lysine" evidence="4">
    <location>
        <position position="610"/>
    </location>
</feature>
<evidence type="ECO:0000256" key="1">
    <source>
        <dbReference type="ARBA" id="ARBA00001275"/>
    </source>
</evidence>
<dbReference type="GO" id="GO:0030170">
    <property type="term" value="F:pyridoxal phosphate binding"/>
    <property type="evidence" value="ECO:0007669"/>
    <property type="project" value="InterPro"/>
</dbReference>
<evidence type="ECO:0000256" key="3">
    <source>
        <dbReference type="ARBA" id="ARBA00022533"/>
    </source>
</evidence>
<dbReference type="GO" id="GO:0008184">
    <property type="term" value="F:glycogen phosphorylase activity"/>
    <property type="evidence" value="ECO:0007669"/>
    <property type="project" value="InterPro"/>
</dbReference>
<comment type="similarity">
    <text evidence="2">Belongs to the glycogen phosphorylase family.</text>
</comment>
<dbReference type="InterPro" id="IPR011834">
    <property type="entry name" value="Agluc_phsphrylas"/>
</dbReference>
<evidence type="ECO:0000256" key="4">
    <source>
        <dbReference type="PIRSR" id="PIRSR000460-1"/>
    </source>
</evidence>
<protein>
    <submittedName>
        <fullName evidence="6">Alpha-glucan family phosphorylase</fullName>
    </submittedName>
</protein>
<dbReference type="Pfam" id="PF00343">
    <property type="entry name" value="Phosphorylase"/>
    <property type="match status" value="1"/>
</dbReference>
<dbReference type="PIRSF" id="PIRSF000460">
    <property type="entry name" value="Pprylas_GlgP"/>
    <property type="match status" value="1"/>
</dbReference>
<dbReference type="NCBIfam" id="TIGR02094">
    <property type="entry name" value="more_P_ylases"/>
    <property type="match status" value="1"/>
</dbReference>
<dbReference type="PANTHER" id="PTHR42655:SF1">
    <property type="entry name" value="GLYCOGEN PHOSPHORYLASE"/>
    <property type="match status" value="1"/>
</dbReference>
<dbReference type="RefSeq" id="WP_195169849.1">
    <property type="nucleotide sequence ID" value="NZ_CP062983.1"/>
</dbReference>
<feature type="domain" description="DUF3417" evidence="5">
    <location>
        <begin position="14"/>
        <end position="123"/>
    </location>
</feature>
<dbReference type="InterPro" id="IPR000811">
    <property type="entry name" value="Glyco_trans_35"/>
</dbReference>
<evidence type="ECO:0000313" key="7">
    <source>
        <dbReference type="Proteomes" id="UP000594468"/>
    </source>
</evidence>
<keyword evidence="3" id="KW-0021">Allosteric enzyme</keyword>
<dbReference type="KEGG" id="pmet:G4Y79_19105"/>